<dbReference type="GO" id="GO:0061630">
    <property type="term" value="F:ubiquitin protein ligase activity"/>
    <property type="evidence" value="ECO:0007669"/>
    <property type="project" value="UniProtKB-UniRule"/>
</dbReference>
<dbReference type="SUPFAM" id="SSF46785">
    <property type="entry name" value="Winged helix' DNA-binding domain"/>
    <property type="match status" value="1"/>
</dbReference>
<gene>
    <name evidence="4" type="ORF">O6P43_026526</name>
</gene>
<name>A0AAD7L4A8_QUISA</name>
<dbReference type="GO" id="GO:0016567">
    <property type="term" value="P:protein ubiquitination"/>
    <property type="evidence" value="ECO:0007669"/>
    <property type="project" value="UniProtKB-UniRule"/>
</dbReference>
<comment type="function">
    <text evidence="1">Ubiquitin ligase protein which is a component of the N-end rule pathway. Recognizes and binds to proteins bearing specific N-terminal residues that are destabilizing according to the N-end rule, leading to their ubiquitination and subsequent degradation.</text>
</comment>
<dbReference type="GO" id="GO:0000151">
    <property type="term" value="C:ubiquitin ligase complex"/>
    <property type="evidence" value="ECO:0007669"/>
    <property type="project" value="TreeGrafter"/>
</dbReference>
<dbReference type="InterPro" id="IPR013083">
    <property type="entry name" value="Znf_RING/FYVE/PHD"/>
</dbReference>
<accession>A0AAD7L4A8</accession>
<proteinExistence type="inferred from homology"/>
<dbReference type="FunFam" id="1.10.10.2670:FF:000003">
    <property type="entry name" value="E3 ubiquitin-protein ligase PRT6"/>
    <property type="match status" value="1"/>
</dbReference>
<dbReference type="InterPro" id="IPR036390">
    <property type="entry name" value="WH_DNA-bd_sf"/>
</dbReference>
<keyword evidence="1" id="KW-0863">Zinc-finger</keyword>
<sequence length="1327" mass="149303">MEHPLRIRVFCAEVHAGMWRKNGDAALLCCEWYRSVCWSEEGMEHDLFLLQYCAALAPADLYVNRILERFGLSNYLSLNLERSSEYEPVLVHEMLTLIIQVVKERRFCGLTTAESLKRELIYKLAIGDATHSQLVKSLPRDLSKFPHLQEILDTVAVYSNPSGFNQGMYSLRWAFWKELDLYHPRWNSKDLQVAEERYLRICNVSALTTQLPRWTKIYPPLEGVSRIATCKVALQIIRAVLFYAVFTYKSSDSRAPESVLLTALHLLSLSMDIYSLQRESSDKTCRIGDSIPVISFSCERMDEGLNYGFGEQSLLSLLVLLMRMHKKGSFDNFTEAGACDLSSLIETLLKKFAEIDDGCMTRLQQLAPEVVSHLSKSITNSGLITSGSASDSEKRKAKSRERQACHFILLKMSYVSLSPCINADKMRAQQSKFLAISSTADGGSQASQEECDSDVDIEEPKQDVCCLCHDHSSKDTITFLTLLQKSRLVSFVDQGPPSWQELCLSDKERTSISQSMVTESMVIDTAEMNSSSGDFESPSSFKLVQFVQNAVNELASCGPPGDVTAFLRYVNYRFPALRNVHLPNTSNDEWERTCHTSDTLEQALYFSIHREMKDNWLCSNSTNEGEKFSTAGGDLNKRTDARSILLVKYIAALSREMNENPSASEIAQTTHASVLSTSQLPTCDGFPPPDCDGVHLSSCGHAVHQGCLDRYLSSLKERSFRRIGFEGGHIVDPDQGEFLCPVCRRLVNSVLPTLPVESEKVVKQPKSLSFDAIHAASPSTTASEEINTLCLRQGLALLQSAAKVVGRDEFLKALPLKQDNTGPNVEAFCQVLSKMYFPAEQEKLSRATKVSRSVLIWDTIKYSLMSMEIAARCGRTSLTSNHALSAMYNELKSSSGFILSMLLKIVQKVRTSNSLHVLQRFRGIQHFTDSICSGISMDSISNDMSERGDILFILRDVGNEISSSDIQLWNRASDPVLAHDPFSSLMWLLYSLPYPFLSCEASLLSLVHVFYIVSVTQALILYCGKMQSNLSKPDLSDCLVTDIYKVIGEFGCDQQYFMTNYFDSAVDIKDMIRRLSFPYLRRCALLWRILNSSMSSPFCDKDNVSDGSWNAIDEMVDSTTVAFVELNKVQELENIFKIPSLDVVLKDEVIRSLVLKWSHHFCKEFKSRTCYRIMNVTPAVPFELMRLPYVYQDLLQRYIKQRCPECKSVLHEPALCLLCGKLCSPSWKPCCRESGCQTHATACGAGKGIFLLIRRTTILLQRSARQAPWPSPYLDAFGEEDLELRRGKPLYLNEERYAALTYMVASHGLDRSSKVLGQTTIGSIFMI</sequence>
<comment type="catalytic activity">
    <reaction evidence="1">
        <text>S-ubiquitinyl-[E2 ubiquitin-conjugating enzyme]-L-cysteine + [acceptor protein]-L-lysine = [E2 ubiquitin-conjugating enzyme]-L-cysteine + N(6)-ubiquitinyl-[acceptor protein]-L-lysine.</text>
        <dbReference type="EC" id="2.3.2.27"/>
    </reaction>
</comment>
<dbReference type="InterPro" id="IPR042065">
    <property type="entry name" value="E3_ELL-like"/>
</dbReference>
<dbReference type="Pfam" id="PF18995">
    <property type="entry name" value="PRT6_C"/>
    <property type="match status" value="1"/>
</dbReference>
<dbReference type="Gene3D" id="1.10.10.2670">
    <property type="entry name" value="E3 ubiquitin-protein ligase"/>
    <property type="match status" value="1"/>
</dbReference>
<evidence type="ECO:0000313" key="4">
    <source>
        <dbReference type="EMBL" id="KAJ7950320.1"/>
    </source>
</evidence>
<dbReference type="GO" id="GO:0005737">
    <property type="term" value="C:cytoplasm"/>
    <property type="evidence" value="ECO:0007669"/>
    <property type="project" value="TreeGrafter"/>
</dbReference>
<comment type="pathway">
    <text evidence="1">Protein modification; protein ubiquitination.</text>
</comment>
<dbReference type="CDD" id="cd16482">
    <property type="entry name" value="RING-H2_UBR1-like"/>
    <property type="match status" value="1"/>
</dbReference>
<feature type="domain" description="E3 ubiquitin-protein ligase UBR-like C-terminal" evidence="2">
    <location>
        <begin position="834"/>
        <end position="1305"/>
    </location>
</feature>
<reference evidence="4" key="1">
    <citation type="journal article" date="2023" name="Science">
        <title>Elucidation of the pathway for biosynthesis of saponin adjuvants from the soapbark tree.</title>
        <authorList>
            <person name="Reed J."/>
            <person name="Orme A."/>
            <person name="El-Demerdash A."/>
            <person name="Owen C."/>
            <person name="Martin L.B.B."/>
            <person name="Misra R.C."/>
            <person name="Kikuchi S."/>
            <person name="Rejzek M."/>
            <person name="Martin A.C."/>
            <person name="Harkess A."/>
            <person name="Leebens-Mack J."/>
            <person name="Louveau T."/>
            <person name="Stephenson M.J."/>
            <person name="Osbourn A."/>
        </authorList>
    </citation>
    <scope>NUCLEOTIDE SEQUENCE</scope>
    <source>
        <strain evidence="4">S10</strain>
    </source>
</reference>
<dbReference type="InterPro" id="IPR039164">
    <property type="entry name" value="UBR1-like"/>
</dbReference>
<dbReference type="PANTHER" id="PTHR21497:SF53">
    <property type="entry name" value="E3 UBIQUITIN-PROTEIN LIGASE PRT6"/>
    <property type="match status" value="1"/>
</dbReference>
<keyword evidence="1" id="KW-0479">Metal-binding</keyword>
<dbReference type="GO" id="GO:0008270">
    <property type="term" value="F:zinc ion binding"/>
    <property type="evidence" value="ECO:0007669"/>
    <property type="project" value="UniProtKB-UniRule"/>
</dbReference>
<evidence type="ECO:0000313" key="5">
    <source>
        <dbReference type="Proteomes" id="UP001163823"/>
    </source>
</evidence>
<organism evidence="4 5">
    <name type="scientific">Quillaja saponaria</name>
    <name type="common">Soap bark tree</name>
    <dbReference type="NCBI Taxonomy" id="32244"/>
    <lineage>
        <taxon>Eukaryota</taxon>
        <taxon>Viridiplantae</taxon>
        <taxon>Streptophyta</taxon>
        <taxon>Embryophyta</taxon>
        <taxon>Tracheophyta</taxon>
        <taxon>Spermatophyta</taxon>
        <taxon>Magnoliopsida</taxon>
        <taxon>eudicotyledons</taxon>
        <taxon>Gunneridae</taxon>
        <taxon>Pentapetalae</taxon>
        <taxon>rosids</taxon>
        <taxon>fabids</taxon>
        <taxon>Fabales</taxon>
        <taxon>Quillajaceae</taxon>
        <taxon>Quillaja</taxon>
    </lineage>
</organism>
<feature type="domain" description="E3 ubiquitin-protein ligase UBR1-like winged-helix" evidence="3">
    <location>
        <begin position="116"/>
        <end position="203"/>
    </location>
</feature>
<dbReference type="Proteomes" id="UP001163823">
    <property type="component" value="Chromosome 11"/>
</dbReference>
<dbReference type="GO" id="GO:0071596">
    <property type="term" value="P:ubiquitin-dependent protein catabolic process via the N-end rule pathway"/>
    <property type="evidence" value="ECO:0007669"/>
    <property type="project" value="UniProtKB-UniRule"/>
</dbReference>
<dbReference type="InterPro" id="IPR055194">
    <property type="entry name" value="UBR1-like_WH"/>
</dbReference>
<keyword evidence="5" id="KW-1185">Reference proteome</keyword>
<dbReference type="SUPFAM" id="SSF57850">
    <property type="entry name" value="RING/U-box"/>
    <property type="match status" value="1"/>
</dbReference>
<keyword evidence="1" id="KW-0833">Ubl conjugation pathway</keyword>
<evidence type="ECO:0000259" key="2">
    <source>
        <dbReference type="Pfam" id="PF18995"/>
    </source>
</evidence>
<dbReference type="Pfam" id="PF22960">
    <property type="entry name" value="WHD_UBR1"/>
    <property type="match status" value="1"/>
</dbReference>
<dbReference type="EMBL" id="JARAOO010000011">
    <property type="protein sequence ID" value="KAJ7950320.1"/>
    <property type="molecule type" value="Genomic_DNA"/>
</dbReference>
<dbReference type="KEGG" id="qsa:O6P43_026526"/>
<dbReference type="InterPro" id="IPR044046">
    <property type="entry name" value="E3_ligase_UBR-like_C"/>
</dbReference>
<protein>
    <recommendedName>
        <fullName evidence="1">E3 ubiquitin-protein ligase</fullName>
        <ecNumber evidence="1">2.3.2.27</ecNumber>
    </recommendedName>
</protein>
<keyword evidence="1" id="KW-0808">Transferase</keyword>
<dbReference type="EC" id="2.3.2.27" evidence="1"/>
<evidence type="ECO:0000259" key="3">
    <source>
        <dbReference type="Pfam" id="PF22960"/>
    </source>
</evidence>
<comment type="similarity">
    <text evidence="1">Belongs to the E3 ubiquitin-protein ligase UBR1-like family.</text>
</comment>
<keyword evidence="1" id="KW-0862">Zinc</keyword>
<evidence type="ECO:0000256" key="1">
    <source>
        <dbReference type="RuleBase" id="RU366018"/>
    </source>
</evidence>
<dbReference type="Gene3D" id="3.30.40.10">
    <property type="entry name" value="Zinc/RING finger domain, C3HC4 (zinc finger)"/>
    <property type="match status" value="1"/>
</dbReference>
<comment type="caution">
    <text evidence="4">The sequence shown here is derived from an EMBL/GenBank/DDBJ whole genome shotgun (WGS) entry which is preliminary data.</text>
</comment>
<dbReference type="PANTHER" id="PTHR21497">
    <property type="entry name" value="UBIQUITIN LIGASE E3 ALPHA-RELATED"/>
    <property type="match status" value="1"/>
</dbReference>